<keyword evidence="4" id="KW-1185">Reference proteome</keyword>
<organism evidence="3 4">
    <name type="scientific">Paenibacillus germinis</name>
    <dbReference type="NCBI Taxonomy" id="2654979"/>
    <lineage>
        <taxon>Bacteria</taxon>
        <taxon>Bacillati</taxon>
        <taxon>Bacillota</taxon>
        <taxon>Bacilli</taxon>
        <taxon>Bacillales</taxon>
        <taxon>Paenibacillaceae</taxon>
        <taxon>Paenibacillus</taxon>
    </lineage>
</organism>
<gene>
    <name evidence="3" type="ORF">GC102_20395</name>
</gene>
<evidence type="ECO:0000313" key="4">
    <source>
        <dbReference type="Proteomes" id="UP000658690"/>
    </source>
</evidence>
<dbReference type="SMART" id="SM00418">
    <property type="entry name" value="HTH_ARSR"/>
    <property type="match status" value="1"/>
</dbReference>
<dbReference type="Pfam" id="PF01022">
    <property type="entry name" value="HTH_5"/>
    <property type="match status" value="1"/>
</dbReference>
<accession>A0ABX1Z842</accession>
<reference evidence="3 4" key="1">
    <citation type="submission" date="2019-10" db="EMBL/GenBank/DDBJ databases">
        <title>Description of Paenibacillus choica sp. nov.</title>
        <authorList>
            <person name="Carlier A."/>
            <person name="Qi S."/>
        </authorList>
    </citation>
    <scope>NUCLEOTIDE SEQUENCE [LARGE SCALE GENOMIC DNA]</scope>
    <source>
        <strain evidence="3 4">LMG 31460</strain>
    </source>
</reference>
<dbReference type="PANTHER" id="PTHR38600:SF1">
    <property type="entry name" value="TRANSCRIPTIONAL REGULATORY PROTEIN"/>
    <property type="match status" value="1"/>
</dbReference>
<evidence type="ECO:0000313" key="3">
    <source>
        <dbReference type="EMBL" id="NOU88111.1"/>
    </source>
</evidence>
<dbReference type="InterPro" id="IPR001845">
    <property type="entry name" value="HTH_ArsR_DNA-bd_dom"/>
</dbReference>
<comment type="caution">
    <text evidence="3">The sequence shown here is derived from an EMBL/GenBank/DDBJ whole genome shotgun (WGS) entry which is preliminary data.</text>
</comment>
<dbReference type="SUPFAM" id="SSF46785">
    <property type="entry name" value="Winged helix' DNA-binding domain"/>
    <property type="match status" value="1"/>
</dbReference>
<dbReference type="PANTHER" id="PTHR38600">
    <property type="entry name" value="TRANSCRIPTIONAL REGULATORY PROTEIN"/>
    <property type="match status" value="1"/>
</dbReference>
<name>A0ABX1Z842_9BACL</name>
<keyword evidence="1" id="KW-0238">DNA-binding</keyword>
<evidence type="ECO:0000259" key="2">
    <source>
        <dbReference type="SMART" id="SM00418"/>
    </source>
</evidence>
<dbReference type="Gene3D" id="1.10.10.10">
    <property type="entry name" value="Winged helix-like DNA-binding domain superfamily/Winged helix DNA-binding domain"/>
    <property type="match status" value="1"/>
</dbReference>
<protein>
    <submittedName>
        <fullName evidence="3">ArsR family transcriptional regulator</fullName>
    </submittedName>
</protein>
<dbReference type="InterPro" id="IPR036390">
    <property type="entry name" value="WH_DNA-bd_sf"/>
</dbReference>
<proteinExistence type="predicted"/>
<dbReference type="InterPro" id="IPR011991">
    <property type="entry name" value="ArsR-like_HTH"/>
</dbReference>
<evidence type="ECO:0000256" key="1">
    <source>
        <dbReference type="ARBA" id="ARBA00023125"/>
    </source>
</evidence>
<dbReference type="InterPro" id="IPR036388">
    <property type="entry name" value="WH-like_DNA-bd_sf"/>
</dbReference>
<dbReference type="EMBL" id="WHOC01000097">
    <property type="protein sequence ID" value="NOU88111.1"/>
    <property type="molecule type" value="Genomic_DNA"/>
</dbReference>
<dbReference type="Proteomes" id="UP000658690">
    <property type="component" value="Unassembled WGS sequence"/>
</dbReference>
<sequence length="97" mass="11498">MIELLATHATEICEHFQISAPAVSQHLKVLLEANVVTMEKPAKQRIYRLNPVAISKVEEWTRKYRLMWSRKFEKLDILLQERMKKLNPKPNEVNEEQ</sequence>
<feature type="domain" description="HTH arsR-type" evidence="2">
    <location>
        <begin position="3"/>
        <end position="66"/>
    </location>
</feature>
<dbReference type="CDD" id="cd00090">
    <property type="entry name" value="HTH_ARSR"/>
    <property type="match status" value="1"/>
</dbReference>